<dbReference type="Proteomes" id="UP000193642">
    <property type="component" value="Unassembled WGS sequence"/>
</dbReference>
<feature type="transmembrane region" description="Helical" evidence="10">
    <location>
        <begin position="654"/>
        <end position="677"/>
    </location>
</feature>
<feature type="transmembrane region" description="Helical" evidence="10">
    <location>
        <begin position="386"/>
        <end position="403"/>
    </location>
</feature>
<dbReference type="GO" id="GO:0016887">
    <property type="term" value="F:ATP hydrolysis activity"/>
    <property type="evidence" value="ECO:0007669"/>
    <property type="project" value="InterPro"/>
</dbReference>
<keyword evidence="4 10" id="KW-0812">Transmembrane</keyword>
<evidence type="ECO:0000259" key="11">
    <source>
        <dbReference type="PROSITE" id="PS50893"/>
    </source>
</evidence>
<keyword evidence="9 10" id="KW-0472">Membrane</keyword>
<protein>
    <submittedName>
        <fullName evidence="13">p-loop containing nucleoside triphosphate hydrolase protein</fullName>
    </submittedName>
</protein>
<dbReference type="OrthoDB" id="6500128at2759"/>
<comment type="similarity">
    <text evidence="2">Belongs to the ABC transporter superfamily. ABCC family. Conjugate transporter (TC 3.A.1.208) subfamily.</text>
</comment>
<evidence type="ECO:0000256" key="8">
    <source>
        <dbReference type="ARBA" id="ARBA00022989"/>
    </source>
</evidence>
<evidence type="ECO:0000256" key="10">
    <source>
        <dbReference type="SAM" id="Phobius"/>
    </source>
</evidence>
<dbReference type="InterPro" id="IPR011527">
    <property type="entry name" value="ABC1_TM_dom"/>
</dbReference>
<dbReference type="PANTHER" id="PTHR24223">
    <property type="entry name" value="ATP-BINDING CASSETTE SUB-FAMILY C"/>
    <property type="match status" value="1"/>
</dbReference>
<name>A0A1Y2CFQ6_9FUNG</name>
<comment type="caution">
    <text evidence="13">The sequence shown here is derived from an EMBL/GenBank/DDBJ whole genome shotgun (WGS) entry which is preliminary data.</text>
</comment>
<evidence type="ECO:0000256" key="9">
    <source>
        <dbReference type="ARBA" id="ARBA00023136"/>
    </source>
</evidence>
<comment type="subcellular location">
    <subcellularLocation>
        <location evidence="1">Vacuole membrane</location>
        <topology evidence="1">Multi-pass membrane protein</topology>
    </subcellularLocation>
</comment>
<dbReference type="SUPFAM" id="SSF52540">
    <property type="entry name" value="P-loop containing nucleoside triphosphate hydrolases"/>
    <property type="match status" value="2"/>
</dbReference>
<feature type="domain" description="ABC transporter" evidence="11">
    <location>
        <begin position="901"/>
        <end position="1135"/>
    </location>
</feature>
<evidence type="ECO:0000256" key="1">
    <source>
        <dbReference type="ARBA" id="ARBA00004128"/>
    </source>
</evidence>
<evidence type="ECO:0000313" key="14">
    <source>
        <dbReference type="Proteomes" id="UP000193642"/>
    </source>
</evidence>
<dbReference type="CDD" id="cd03244">
    <property type="entry name" value="ABCC_MRP_domain2"/>
    <property type="match status" value="1"/>
</dbReference>
<keyword evidence="13" id="KW-0378">Hydrolase</keyword>
<feature type="domain" description="ABC transmembrane type-1" evidence="12">
    <location>
        <begin position="771"/>
        <end position="862"/>
    </location>
</feature>
<feature type="transmembrane region" description="Helical" evidence="10">
    <location>
        <begin position="831"/>
        <end position="851"/>
    </location>
</feature>
<proteinExistence type="inferred from homology"/>
<dbReference type="STRING" id="329046.A0A1Y2CFQ6"/>
<dbReference type="PANTHER" id="PTHR24223:SF443">
    <property type="entry name" value="MULTIDRUG-RESISTANCE LIKE PROTEIN 1, ISOFORM I"/>
    <property type="match status" value="1"/>
</dbReference>
<feature type="transmembrane region" description="Helical" evidence="10">
    <location>
        <begin position="338"/>
        <end position="359"/>
    </location>
</feature>
<keyword evidence="6" id="KW-0547">Nucleotide-binding</keyword>
<dbReference type="Pfam" id="PF00005">
    <property type="entry name" value="ABC_tran"/>
    <property type="match status" value="2"/>
</dbReference>
<dbReference type="GO" id="GO:0140359">
    <property type="term" value="F:ABC-type transporter activity"/>
    <property type="evidence" value="ECO:0007669"/>
    <property type="project" value="InterPro"/>
</dbReference>
<feature type="transmembrane region" description="Helical" evidence="10">
    <location>
        <begin position="124"/>
        <end position="144"/>
    </location>
</feature>
<feature type="transmembrane region" description="Helical" evidence="10">
    <location>
        <begin position="26"/>
        <end position="45"/>
    </location>
</feature>
<keyword evidence="7" id="KW-0067">ATP-binding</keyword>
<keyword evidence="14" id="KW-1185">Reference proteome</keyword>
<reference evidence="13 14" key="1">
    <citation type="submission" date="2016-07" db="EMBL/GenBank/DDBJ databases">
        <title>Pervasive Adenine N6-methylation of Active Genes in Fungi.</title>
        <authorList>
            <consortium name="DOE Joint Genome Institute"/>
            <person name="Mondo S.J."/>
            <person name="Dannebaum R.O."/>
            <person name="Kuo R.C."/>
            <person name="Labutti K."/>
            <person name="Haridas S."/>
            <person name="Kuo A."/>
            <person name="Salamov A."/>
            <person name="Ahrendt S.R."/>
            <person name="Lipzen A."/>
            <person name="Sullivan W."/>
            <person name="Andreopoulos W.B."/>
            <person name="Clum A."/>
            <person name="Lindquist E."/>
            <person name="Daum C."/>
            <person name="Ramamoorthy G.K."/>
            <person name="Gryganskyi A."/>
            <person name="Culley D."/>
            <person name="Magnuson J.K."/>
            <person name="James T.Y."/>
            <person name="O'Malley M.A."/>
            <person name="Stajich J.E."/>
            <person name="Spatafora J.W."/>
            <person name="Visel A."/>
            <person name="Grigoriev I.V."/>
        </authorList>
    </citation>
    <scope>NUCLEOTIDE SEQUENCE [LARGE SCALE GENOMIC DNA]</scope>
    <source>
        <strain evidence="13 14">JEL800</strain>
    </source>
</reference>
<keyword evidence="3" id="KW-0813">Transport</keyword>
<dbReference type="GO" id="GO:0005524">
    <property type="term" value="F:ATP binding"/>
    <property type="evidence" value="ECO:0007669"/>
    <property type="project" value="UniProtKB-KW"/>
</dbReference>
<dbReference type="InterPro" id="IPR003439">
    <property type="entry name" value="ABC_transporter-like_ATP-bd"/>
</dbReference>
<dbReference type="GO" id="GO:0000329">
    <property type="term" value="C:fungal-type vacuole membrane"/>
    <property type="evidence" value="ECO:0007669"/>
    <property type="project" value="UniProtKB-ARBA"/>
</dbReference>
<sequence>MSCSSAFTVWDASGATDFSQCFEESVLSVVSAVAGILFAIFRLTYLRHKKVIEPRLIKWHITANRITSVLSIVASLVALIVVTISSFSSGSVTISVAFNFAASVGTSASLYVEHTRLARASTGLMLYWLLSVVIWVIRIRTRFVLGQTDALVYVFMVQAVLNALSFIFENMTFVEDFETGQRVLPTPLGSNINVFSRVTYWYMQPLLKKGAKKELTIDDLWKPDPHIGYILPLHLLNAILNVFMGMQQFISSLSVGYQIRSALCTAIFRKSLHLTNTSRQATSTGHQQHACGGYTTHHVYQTPQVVWMGFLVPQKVTNSRQEELKSIKAIGILKSLESLVGSVTPLFVSLASFAVYSAINTAPEQALNASRIFVSLSLFNILGEPIMYLGFIFSGGSACYISLNRIQEFLLLEELDESNWDAAAEESTLSNINTTISQGSLTAVIGRVGTGKSSSYQCFLSQAWIENATIRDNILFGSEYDEKKYKAVIDACALHRDLTCWYLGLTEIGEKGVNLSGGQKQRLSLARAVYNDAEIYLLDDVLSAVDAHVDKHIFDNVIGPLEYSVAKLDKTIEQQGSYQELIDQDGAFKVLIEEFARDIEDAGKGLAKVSDFIKYLRAAGMSWVILAFTLLLLLKLLLLELVFGSPTGPLAVEFIQMLTISEFMDCWSFLLQSYLVYYLTMYVKVGQNAAREFHSKIIPTALSEIFKSLRELGGNLCVFFTRIAQCTATVIVICSVTPYFMAIILPLLQFITTCKTTTSRLLKQYSAFHHVKAFGKTGEYIEKNNELQDAMQSTFLTQMGAGRWIQFRLEILGVFISFGAAIFAVVQRNSISAGSAGLSIGYALQITQYLYQAMRMFGNFQNNGVSLERIFEYFDLPSEAPQRTALDEGVELTGWPREGRIAFKDLKMRYRQGTPLVLNGISMDVKGGEKVGIVGRTGAGKSSLSVALFRLSEADEGSIEIDGVDVSKLGLNLLRTKLTIIPQEAVLFGASVRDNIDPGHLYTDEQIWSALEASHLKTRFAGHEEGLEQKIKFGGENMSIGERQLFCLARAILRKTKILLLDEATAGIDLETDSLIQATIRREFADSTVLTNAHRIQTIMDSDKIIVLNEGRVEEMQTPTELMKSPDSAFAQLAAAAGVKETL</sequence>
<keyword evidence="5" id="KW-0677">Repeat</keyword>
<evidence type="ECO:0000256" key="5">
    <source>
        <dbReference type="ARBA" id="ARBA00022737"/>
    </source>
</evidence>
<evidence type="ECO:0000256" key="4">
    <source>
        <dbReference type="ARBA" id="ARBA00022692"/>
    </source>
</evidence>
<dbReference type="SMART" id="SM00382">
    <property type="entry name" value="AAA"/>
    <property type="match status" value="2"/>
</dbReference>
<evidence type="ECO:0000256" key="2">
    <source>
        <dbReference type="ARBA" id="ARBA00009726"/>
    </source>
</evidence>
<dbReference type="InterPro" id="IPR017871">
    <property type="entry name" value="ABC_transporter-like_CS"/>
</dbReference>
<evidence type="ECO:0000256" key="3">
    <source>
        <dbReference type="ARBA" id="ARBA00022448"/>
    </source>
</evidence>
<feature type="transmembrane region" description="Helical" evidence="10">
    <location>
        <begin position="150"/>
        <end position="168"/>
    </location>
</feature>
<evidence type="ECO:0000256" key="7">
    <source>
        <dbReference type="ARBA" id="ARBA00022840"/>
    </source>
</evidence>
<keyword evidence="8 10" id="KW-1133">Transmembrane helix</keyword>
<gene>
    <name evidence="13" type="ORF">BCR33DRAFT_849956</name>
</gene>
<accession>A0A1Y2CFQ6</accession>
<dbReference type="Pfam" id="PF24357">
    <property type="entry name" value="TMD0_ABC"/>
    <property type="match status" value="1"/>
</dbReference>
<dbReference type="InterPro" id="IPR050173">
    <property type="entry name" value="ABC_transporter_C-like"/>
</dbReference>
<evidence type="ECO:0000256" key="6">
    <source>
        <dbReference type="ARBA" id="ARBA00022741"/>
    </source>
</evidence>
<dbReference type="PROSITE" id="PS50893">
    <property type="entry name" value="ABC_TRANSPORTER_2"/>
    <property type="match status" value="2"/>
</dbReference>
<dbReference type="PROSITE" id="PS00211">
    <property type="entry name" value="ABC_TRANSPORTER_1"/>
    <property type="match status" value="1"/>
</dbReference>
<dbReference type="SUPFAM" id="SSF90123">
    <property type="entry name" value="ABC transporter transmembrane region"/>
    <property type="match status" value="1"/>
</dbReference>
<evidence type="ECO:0000259" key="12">
    <source>
        <dbReference type="PROSITE" id="PS50929"/>
    </source>
</evidence>
<dbReference type="InterPro" id="IPR036640">
    <property type="entry name" value="ABC1_TM_sf"/>
</dbReference>
<feature type="transmembrane region" description="Helical" evidence="10">
    <location>
        <begin position="807"/>
        <end position="825"/>
    </location>
</feature>
<dbReference type="InterPro" id="IPR003593">
    <property type="entry name" value="AAA+_ATPase"/>
</dbReference>
<dbReference type="Gene3D" id="3.40.50.300">
    <property type="entry name" value="P-loop containing nucleotide triphosphate hydrolases"/>
    <property type="match status" value="2"/>
</dbReference>
<feature type="transmembrane region" description="Helical" evidence="10">
    <location>
        <begin position="66"/>
        <end position="87"/>
    </location>
</feature>
<dbReference type="EMBL" id="MCGO01000019">
    <property type="protein sequence ID" value="ORY45756.1"/>
    <property type="molecule type" value="Genomic_DNA"/>
</dbReference>
<dbReference type="FunFam" id="3.40.50.300:FF:000074">
    <property type="entry name" value="Multidrug resistance-associated protein 5 isoform 1"/>
    <property type="match status" value="1"/>
</dbReference>
<dbReference type="PROSITE" id="PS50929">
    <property type="entry name" value="ABC_TM1F"/>
    <property type="match status" value="1"/>
</dbReference>
<dbReference type="Gene3D" id="1.20.1560.10">
    <property type="entry name" value="ABC transporter type 1, transmembrane domain"/>
    <property type="match status" value="2"/>
</dbReference>
<dbReference type="AlphaFoldDB" id="A0A1Y2CFQ6"/>
<dbReference type="InterPro" id="IPR027417">
    <property type="entry name" value="P-loop_NTPase"/>
</dbReference>
<organism evidence="13 14">
    <name type="scientific">Rhizoclosmatium globosum</name>
    <dbReference type="NCBI Taxonomy" id="329046"/>
    <lineage>
        <taxon>Eukaryota</taxon>
        <taxon>Fungi</taxon>
        <taxon>Fungi incertae sedis</taxon>
        <taxon>Chytridiomycota</taxon>
        <taxon>Chytridiomycota incertae sedis</taxon>
        <taxon>Chytridiomycetes</taxon>
        <taxon>Chytridiales</taxon>
        <taxon>Chytriomycetaceae</taxon>
        <taxon>Rhizoclosmatium</taxon>
    </lineage>
</organism>
<dbReference type="InterPro" id="IPR056227">
    <property type="entry name" value="TMD0_ABC"/>
</dbReference>
<feature type="transmembrane region" description="Helical" evidence="10">
    <location>
        <begin position="615"/>
        <end position="634"/>
    </location>
</feature>
<evidence type="ECO:0000313" key="13">
    <source>
        <dbReference type="EMBL" id="ORY45756.1"/>
    </source>
</evidence>
<feature type="domain" description="ABC transporter" evidence="11">
    <location>
        <begin position="410"/>
        <end position="629"/>
    </location>
</feature>